<dbReference type="PANTHER" id="PTHR35165">
    <property type="entry name" value="OS08G0113900 PROTEIN"/>
    <property type="match status" value="1"/>
</dbReference>
<sequence>MFQLSNLSNLSSTSSSCQNFAARGKPNKDFDIRHLMASYEDTKEESYRSVQRIVKIWIVCLGSFSLSMVGGLILAWWEFYYHPTNDQQWMVPIGLVLFVTPLIVWLSVFISDICNSCPNSLDSSPEKPFHDPER</sequence>
<proteinExistence type="predicted"/>
<evidence type="ECO:0000256" key="1">
    <source>
        <dbReference type="SAM" id="Phobius"/>
    </source>
</evidence>
<keyword evidence="1" id="KW-0472">Membrane</keyword>
<keyword evidence="3" id="KW-1185">Reference proteome</keyword>
<evidence type="ECO:0008006" key="4">
    <source>
        <dbReference type="Google" id="ProtNLM"/>
    </source>
</evidence>
<keyword evidence="1" id="KW-0812">Transmembrane</keyword>
<dbReference type="Proteomes" id="UP000834106">
    <property type="component" value="Chromosome 10"/>
</dbReference>
<dbReference type="PANTHER" id="PTHR35165:SF1">
    <property type="entry name" value="OS04G0577375 PROTEIN"/>
    <property type="match status" value="1"/>
</dbReference>
<gene>
    <name evidence="2" type="ORF">FPE_LOCUS16681</name>
</gene>
<protein>
    <recommendedName>
        <fullName evidence="4">Transmembrane protein</fullName>
    </recommendedName>
</protein>
<feature type="transmembrane region" description="Helical" evidence="1">
    <location>
        <begin position="89"/>
        <end position="110"/>
    </location>
</feature>
<dbReference type="InterPro" id="IPR032238">
    <property type="entry name" value="ATP-synth_Z"/>
</dbReference>
<keyword evidence="1" id="KW-1133">Transmembrane helix</keyword>
<feature type="transmembrane region" description="Helical" evidence="1">
    <location>
        <begin position="56"/>
        <end position="77"/>
    </location>
</feature>
<dbReference type="AlphaFoldDB" id="A0AAD1ZHQ3"/>
<organism evidence="2 3">
    <name type="scientific">Fraxinus pennsylvanica</name>
    <dbReference type="NCBI Taxonomy" id="56036"/>
    <lineage>
        <taxon>Eukaryota</taxon>
        <taxon>Viridiplantae</taxon>
        <taxon>Streptophyta</taxon>
        <taxon>Embryophyta</taxon>
        <taxon>Tracheophyta</taxon>
        <taxon>Spermatophyta</taxon>
        <taxon>Magnoliopsida</taxon>
        <taxon>eudicotyledons</taxon>
        <taxon>Gunneridae</taxon>
        <taxon>Pentapetalae</taxon>
        <taxon>asterids</taxon>
        <taxon>lamiids</taxon>
        <taxon>Lamiales</taxon>
        <taxon>Oleaceae</taxon>
        <taxon>Oleeae</taxon>
        <taxon>Fraxinus</taxon>
    </lineage>
</organism>
<dbReference type="EMBL" id="OU503045">
    <property type="protein sequence ID" value="CAI9769609.1"/>
    <property type="molecule type" value="Genomic_DNA"/>
</dbReference>
<name>A0AAD1ZHQ3_9LAMI</name>
<dbReference type="Pfam" id="PF16594">
    <property type="entry name" value="ATP-synt_Z"/>
    <property type="match status" value="1"/>
</dbReference>
<evidence type="ECO:0000313" key="2">
    <source>
        <dbReference type="EMBL" id="CAI9769609.1"/>
    </source>
</evidence>
<reference evidence="2" key="1">
    <citation type="submission" date="2023-05" db="EMBL/GenBank/DDBJ databases">
        <authorList>
            <person name="Huff M."/>
        </authorList>
    </citation>
    <scope>NUCLEOTIDE SEQUENCE</scope>
</reference>
<evidence type="ECO:0000313" key="3">
    <source>
        <dbReference type="Proteomes" id="UP000834106"/>
    </source>
</evidence>
<accession>A0AAD1ZHQ3</accession>